<keyword evidence="1" id="KW-0175">Coiled coil</keyword>
<dbReference type="PANTHER" id="PTHR14553">
    <property type="entry name" value="UNCHARACTERIZED PROTEIN C1ORF50"/>
    <property type="match status" value="1"/>
</dbReference>
<accession>A0ABN7S2T2</accession>
<sequence>MSLISYKDVNKFDVKLVENGNSQNFQLNSNAALAPKHEDLTALAVSIQNGDSHIVSCAHGKLLQIANQIKRLQQEAQGVLEKANQDQELSHAACNFEKVPGKVYHLYK</sequence>
<dbReference type="PANTHER" id="PTHR14553:SF1">
    <property type="entry name" value="SIMILAR TO CHROMOSOME 1 OPEN READING FRAME 50"/>
    <property type="match status" value="1"/>
</dbReference>
<organism evidence="2 3">
    <name type="scientific">Oikopleura dioica</name>
    <name type="common">Tunicate</name>
    <dbReference type="NCBI Taxonomy" id="34765"/>
    <lineage>
        <taxon>Eukaryota</taxon>
        <taxon>Metazoa</taxon>
        <taxon>Chordata</taxon>
        <taxon>Tunicata</taxon>
        <taxon>Appendicularia</taxon>
        <taxon>Copelata</taxon>
        <taxon>Oikopleuridae</taxon>
        <taxon>Oikopleura</taxon>
    </lineage>
</organism>
<dbReference type="Pfam" id="PF10504">
    <property type="entry name" value="DUF2452"/>
    <property type="match status" value="1"/>
</dbReference>
<evidence type="ECO:0000256" key="1">
    <source>
        <dbReference type="SAM" id="Coils"/>
    </source>
</evidence>
<dbReference type="Proteomes" id="UP001158576">
    <property type="component" value="Chromosome PAR"/>
</dbReference>
<evidence type="ECO:0000313" key="2">
    <source>
        <dbReference type="EMBL" id="CAG5087642.1"/>
    </source>
</evidence>
<gene>
    <name evidence="2" type="ORF">OKIOD_LOCUS3150</name>
</gene>
<dbReference type="InterPro" id="IPR019534">
    <property type="entry name" value="DUF2452"/>
</dbReference>
<dbReference type="EMBL" id="OU015568">
    <property type="protein sequence ID" value="CAG5087642.1"/>
    <property type="molecule type" value="Genomic_DNA"/>
</dbReference>
<feature type="coiled-coil region" evidence="1">
    <location>
        <begin position="62"/>
        <end position="89"/>
    </location>
</feature>
<evidence type="ECO:0000313" key="3">
    <source>
        <dbReference type="Proteomes" id="UP001158576"/>
    </source>
</evidence>
<name>A0ABN7S2T2_OIKDI</name>
<reference evidence="2 3" key="1">
    <citation type="submission" date="2021-04" db="EMBL/GenBank/DDBJ databases">
        <authorList>
            <person name="Bliznina A."/>
        </authorList>
    </citation>
    <scope>NUCLEOTIDE SEQUENCE [LARGE SCALE GENOMIC DNA]</scope>
</reference>
<keyword evidence="3" id="KW-1185">Reference proteome</keyword>
<protein>
    <submittedName>
        <fullName evidence="2">Oidioi.mRNA.OKI2018_I69.PAR.g11592.t1.cds</fullName>
    </submittedName>
</protein>
<proteinExistence type="predicted"/>